<dbReference type="InterPro" id="IPR050300">
    <property type="entry name" value="GDXG_lipolytic_enzyme"/>
</dbReference>
<evidence type="ECO:0000259" key="2">
    <source>
        <dbReference type="Pfam" id="PF07859"/>
    </source>
</evidence>
<gene>
    <name evidence="3" type="ORF">DES32_0089</name>
</gene>
<keyword evidence="4" id="KW-1185">Reference proteome</keyword>
<dbReference type="OrthoDB" id="9806180at2"/>
<dbReference type="GO" id="GO:0016787">
    <property type="term" value="F:hydrolase activity"/>
    <property type="evidence" value="ECO:0007669"/>
    <property type="project" value="UniProtKB-KW"/>
</dbReference>
<dbReference type="RefSeq" id="WP_115834725.1">
    <property type="nucleotide sequence ID" value="NZ_CP025086.1"/>
</dbReference>
<accession>A0A3D9Z3L2</accession>
<proteinExistence type="predicted"/>
<dbReference type="Gene3D" id="3.40.50.1820">
    <property type="entry name" value="alpha/beta hydrolase"/>
    <property type="match status" value="1"/>
</dbReference>
<keyword evidence="1" id="KW-0378">Hydrolase</keyword>
<feature type="domain" description="Alpha/beta hydrolase fold-3" evidence="2">
    <location>
        <begin position="73"/>
        <end position="276"/>
    </location>
</feature>
<evidence type="ECO:0000313" key="4">
    <source>
        <dbReference type="Proteomes" id="UP000256900"/>
    </source>
</evidence>
<comment type="caution">
    <text evidence="3">The sequence shown here is derived from an EMBL/GenBank/DDBJ whole genome shotgun (WGS) entry which is preliminary data.</text>
</comment>
<evidence type="ECO:0000256" key="1">
    <source>
        <dbReference type="ARBA" id="ARBA00022801"/>
    </source>
</evidence>
<dbReference type="PANTHER" id="PTHR48081">
    <property type="entry name" value="AB HYDROLASE SUPERFAMILY PROTEIN C4A8.06C"/>
    <property type="match status" value="1"/>
</dbReference>
<protein>
    <submittedName>
        <fullName evidence="3">Acetyl esterase/lipase</fullName>
    </submittedName>
</protein>
<dbReference type="Pfam" id="PF07859">
    <property type="entry name" value="Abhydrolase_3"/>
    <property type="match status" value="1"/>
</dbReference>
<sequence length="303" mass="32250">MTDLLDPYARRLIDMLALQGGDAASLSIAERRAAFAGLMRLGGPGPEIRAVETGARNPRIRAYWPDGEATTALVFFHGGGLVAGDLGTHDALCRALAAASRCAIFAVDYRLAPENPFPAAVDDARAALIWTFANADQHGVSRIGIGGDSAGATLAAVAAAQWNARQTSKLAFQLLLCPIFDFAGQMQSSRLFQSPILDQATLDHDAMLYTAGHVPVSDPCVSPLRASEFAHLPPTFLHTAQCDPLRDEGAAYAEKLRAASVEVHHTCHAAMPHLFYALGSVIPYARKAVPEIGAELATWLARL</sequence>
<dbReference type="InterPro" id="IPR029058">
    <property type="entry name" value="AB_hydrolase_fold"/>
</dbReference>
<name>A0A3D9Z3L2_9HYPH</name>
<organism evidence="3 4">
    <name type="scientific">Methylovirgula ligni</name>
    <dbReference type="NCBI Taxonomy" id="569860"/>
    <lineage>
        <taxon>Bacteria</taxon>
        <taxon>Pseudomonadati</taxon>
        <taxon>Pseudomonadota</taxon>
        <taxon>Alphaproteobacteria</taxon>
        <taxon>Hyphomicrobiales</taxon>
        <taxon>Beijerinckiaceae</taxon>
        <taxon>Methylovirgula</taxon>
    </lineage>
</organism>
<reference evidence="3 4" key="1">
    <citation type="submission" date="2018-08" db="EMBL/GenBank/DDBJ databases">
        <title>Genomic Encyclopedia of Type Strains, Phase IV (KMG-IV): sequencing the most valuable type-strain genomes for metagenomic binning, comparative biology and taxonomic classification.</title>
        <authorList>
            <person name="Goeker M."/>
        </authorList>
    </citation>
    <scope>NUCLEOTIDE SEQUENCE [LARGE SCALE GENOMIC DNA]</scope>
    <source>
        <strain evidence="3 4">BW863</strain>
    </source>
</reference>
<evidence type="ECO:0000313" key="3">
    <source>
        <dbReference type="EMBL" id="REF88878.1"/>
    </source>
</evidence>
<dbReference type="InterPro" id="IPR013094">
    <property type="entry name" value="AB_hydrolase_3"/>
</dbReference>
<dbReference type="AlphaFoldDB" id="A0A3D9Z3L2"/>
<dbReference type="SUPFAM" id="SSF53474">
    <property type="entry name" value="alpha/beta-Hydrolases"/>
    <property type="match status" value="1"/>
</dbReference>
<dbReference type="EMBL" id="QUMO01000001">
    <property type="protein sequence ID" value="REF88878.1"/>
    <property type="molecule type" value="Genomic_DNA"/>
</dbReference>
<dbReference type="Proteomes" id="UP000256900">
    <property type="component" value="Unassembled WGS sequence"/>
</dbReference>
<dbReference type="PANTHER" id="PTHR48081:SF8">
    <property type="entry name" value="ALPHA_BETA HYDROLASE FOLD-3 DOMAIN-CONTAINING PROTEIN-RELATED"/>
    <property type="match status" value="1"/>
</dbReference>